<keyword evidence="3 4" id="KW-0456">Lyase</keyword>
<proteinExistence type="inferred from homology"/>
<dbReference type="PANTHER" id="PTHR37690:SF1">
    <property type="entry name" value="CHORISMATE DEHYDRATASE"/>
    <property type="match status" value="1"/>
</dbReference>
<comment type="similarity">
    <text evidence="4">Belongs to the MqnA/MqnD family. MqnA subfamily.</text>
</comment>
<comment type="catalytic activity">
    <reaction evidence="4">
        <text>chorismate = 3-[(1-carboxyvinyl)-oxy]benzoate + H2O</text>
        <dbReference type="Rhea" id="RHEA:40051"/>
        <dbReference type="ChEBI" id="CHEBI:15377"/>
        <dbReference type="ChEBI" id="CHEBI:29748"/>
        <dbReference type="ChEBI" id="CHEBI:76981"/>
        <dbReference type="EC" id="4.2.1.151"/>
    </reaction>
</comment>
<reference evidence="5 6" key="1">
    <citation type="submission" date="2018-05" db="EMBL/GenBank/DDBJ databases">
        <title>Animal gut microbial communities from fecal samples from Wisconsin, USA.</title>
        <authorList>
            <person name="Neumann A."/>
        </authorList>
    </citation>
    <scope>NUCLEOTIDE SEQUENCE [LARGE SCALE GENOMIC DNA]</scope>
    <source>
        <strain evidence="5 6">UWS4</strain>
    </source>
</reference>
<evidence type="ECO:0000313" key="5">
    <source>
        <dbReference type="EMBL" id="PWK95581.1"/>
    </source>
</evidence>
<dbReference type="HAMAP" id="MF_00995">
    <property type="entry name" value="MqnA"/>
    <property type="match status" value="1"/>
</dbReference>
<dbReference type="SUPFAM" id="SSF53850">
    <property type="entry name" value="Periplasmic binding protein-like II"/>
    <property type="match status" value="1"/>
</dbReference>
<dbReference type="EC" id="4.2.1.151" evidence="4"/>
<protein>
    <recommendedName>
        <fullName evidence="4">Chorismate dehydratase</fullName>
        <ecNumber evidence="4">4.2.1.151</ecNumber>
    </recommendedName>
    <alternativeName>
        <fullName evidence="4">Menaquinone biosynthetic enzyme MqnA</fullName>
    </alternativeName>
</protein>
<dbReference type="InterPro" id="IPR003773">
    <property type="entry name" value="Menaquinone_biosynth"/>
</dbReference>
<gene>
    <name evidence="4" type="primary">mqnA</name>
    <name evidence="5" type="ORF">B0H50_11831</name>
</gene>
<accession>A0ABX5LNH7</accession>
<comment type="function">
    <text evidence="4">Catalyzes the dehydration of chorismate into 3-[(1-carboxyvinyl)oxy]benzoate, a step in the biosynthesis of menaquinone (MK, vitamin K2).</text>
</comment>
<keyword evidence="6" id="KW-1185">Reference proteome</keyword>
<comment type="caution">
    <text evidence="5">The sequence shown here is derived from an EMBL/GenBank/DDBJ whole genome shotgun (WGS) entry which is preliminary data.</text>
</comment>
<evidence type="ECO:0000256" key="2">
    <source>
        <dbReference type="ARBA" id="ARBA00022428"/>
    </source>
</evidence>
<dbReference type="Proteomes" id="UP000245523">
    <property type="component" value="Unassembled WGS sequence"/>
</dbReference>
<dbReference type="InterPro" id="IPR030868">
    <property type="entry name" value="MqnA"/>
</dbReference>
<name>A0ABX5LNH7_9BACT</name>
<dbReference type="Pfam" id="PF02621">
    <property type="entry name" value="VitK2_biosynth"/>
    <property type="match status" value="1"/>
</dbReference>
<organism evidence="5 6">
    <name type="scientific">Hallerella porci</name>
    <dbReference type="NCBI Taxonomy" id="1945871"/>
    <lineage>
        <taxon>Bacteria</taxon>
        <taxon>Pseudomonadati</taxon>
        <taxon>Fibrobacterota</taxon>
        <taxon>Fibrobacteria</taxon>
        <taxon>Fibrobacterales</taxon>
        <taxon>Fibrobacteraceae</taxon>
        <taxon>Hallerella</taxon>
    </lineage>
</organism>
<dbReference type="RefSeq" id="WP_106198274.1">
    <property type="nucleotide sequence ID" value="NZ_JAXEIU010000040.1"/>
</dbReference>
<comment type="pathway">
    <text evidence="1 4">Quinol/quinone metabolism; menaquinone biosynthesis.</text>
</comment>
<dbReference type="CDD" id="cd13634">
    <property type="entry name" value="PBP2_Sco4506"/>
    <property type="match status" value="1"/>
</dbReference>
<keyword evidence="2 4" id="KW-0474">Menaquinone biosynthesis</keyword>
<dbReference type="PANTHER" id="PTHR37690">
    <property type="entry name" value="CHORISMATE DEHYDRATASE"/>
    <property type="match status" value="1"/>
</dbReference>
<dbReference type="EMBL" id="QGHD01000018">
    <property type="protein sequence ID" value="PWK95581.1"/>
    <property type="molecule type" value="Genomic_DNA"/>
</dbReference>
<evidence type="ECO:0000256" key="4">
    <source>
        <dbReference type="HAMAP-Rule" id="MF_00995"/>
    </source>
</evidence>
<evidence type="ECO:0000256" key="3">
    <source>
        <dbReference type="ARBA" id="ARBA00023239"/>
    </source>
</evidence>
<dbReference type="Gene3D" id="3.40.190.10">
    <property type="entry name" value="Periplasmic binding protein-like II"/>
    <property type="match status" value="2"/>
</dbReference>
<sequence>MDLRVGKIPFLVCAPFFHHFLDENRRFEGISFVDGVPSALNQMLWTGKIHLAPASSIAYAKDPKSLILVPDICTSCNLEVHSVELFSKYPMEKLSKKRIYLTAQSGTSVALLRVLCSQYFQIQPEYVSDLADADAALFIGDEALKRKMQNDWPYCFDLAKLWREWKNLPFVFGAWSVHRSALSAELLPLLKIFLENLRQSIAEFRENPTKAISAWKKIYPVPFSAEQLKFYYDSLDYEFTEERKRSLSLYFNLCVKEGILPEEPRLEFLPKI</sequence>
<evidence type="ECO:0000256" key="1">
    <source>
        <dbReference type="ARBA" id="ARBA00004863"/>
    </source>
</evidence>
<evidence type="ECO:0000313" key="6">
    <source>
        <dbReference type="Proteomes" id="UP000245523"/>
    </source>
</evidence>